<dbReference type="Gene3D" id="2.10.50.30">
    <property type="entry name" value="GPCR, family 3, nine cysteines domain"/>
    <property type="match status" value="1"/>
</dbReference>
<dbReference type="InterPro" id="IPR017979">
    <property type="entry name" value="GPCR_3_CS"/>
</dbReference>
<evidence type="ECO:0000256" key="4">
    <source>
        <dbReference type="ARBA" id="ARBA00022692"/>
    </source>
</evidence>
<dbReference type="Pfam" id="PF01094">
    <property type="entry name" value="ANF_receptor"/>
    <property type="match status" value="1"/>
</dbReference>
<dbReference type="InterPro" id="IPR028082">
    <property type="entry name" value="Peripla_BP_I"/>
</dbReference>
<comment type="subcellular location">
    <subcellularLocation>
        <location evidence="1">Cell membrane</location>
        <topology evidence="1">Multi-pass membrane protein</topology>
    </subcellularLocation>
</comment>
<dbReference type="PRINTS" id="PR00248">
    <property type="entry name" value="GPCRMGR"/>
</dbReference>
<feature type="transmembrane region" description="Helical" evidence="12">
    <location>
        <begin position="677"/>
        <end position="695"/>
    </location>
</feature>
<feature type="transmembrane region" description="Helical" evidence="12">
    <location>
        <begin position="756"/>
        <end position="776"/>
    </location>
</feature>
<keyword evidence="6 12" id="KW-1133">Transmembrane helix</keyword>
<dbReference type="AlphaFoldDB" id="A0AA97K4R1"/>
<evidence type="ECO:0000256" key="11">
    <source>
        <dbReference type="ARBA" id="ARBA00023224"/>
    </source>
</evidence>
<dbReference type="Pfam" id="PF07562">
    <property type="entry name" value="NCD3G"/>
    <property type="match status" value="1"/>
</dbReference>
<dbReference type="PRINTS" id="PR01535">
    <property type="entry name" value="VOMERONASL2R"/>
</dbReference>
<evidence type="ECO:0000256" key="8">
    <source>
        <dbReference type="ARBA" id="ARBA00023136"/>
    </source>
</evidence>
<dbReference type="InterPro" id="IPR000068">
    <property type="entry name" value="GPCR_3_Ca_sens_rcpt-rel"/>
</dbReference>
<dbReference type="PANTHER" id="PTHR24061:SF599">
    <property type="entry name" value="G-PROTEIN COUPLED RECEPTORS FAMILY 3 PROFILE DOMAIN-CONTAINING PROTEIN"/>
    <property type="match status" value="1"/>
</dbReference>
<keyword evidence="10" id="KW-0325">Glycoprotein</keyword>
<evidence type="ECO:0000313" key="14">
    <source>
        <dbReference type="Proteomes" id="UP001190640"/>
    </source>
</evidence>
<sequence>MAGRAYLLVRDIATAAYERYRKEEITTGTAFCVINLKRLSIKMKKYQHVFSLIFAVHEINKNPNLLPNVTLGFHIYDNSFNSRTTHEVILDLLFTQQKNALNYRCARKGGILAIIGEFTDKSMIEIFNIYKIPQFTYGTHKTLLSGKTGAPSLHWISPREATHHMGIVQLLQHFRWTWIGLIVSNDDAGESFLQNFIPILAQHSICVAFLHKDTVKSYDIGDKFIDNFLKLTPALLLTKVNVIILKGESRLINFIASHIIFFEFVTKIYIGKVWVMPPQWYFSVTSSGILIGAQPFQGALSFSISTNVVPGFRNFLQTLKPDESLMHFLCLFWQYAFKCHLSEEYDKLFEKCTGNEKLENLPRIMFEMHMTGQSYAIYNAVYAVAHTLHAEYFSRQRTMLNRGKFEHLHIHPWQLQFSLENIHFNNGAQHEVLFENGELSVGYDIVNWVTFPNQSYLKVQVGKFAPSHEFIIQEDNIVWNNRFQQMPPCSKCVESCHLGHSQIIQEGKPVCCYDCAPCPENMISNETDAVLCVKCPEDQYPSRYQDQCIPKAITFLSYHEPLGILLLSLALSFAVITCLVMQIFLKNWNTPIVKANNRHLTCILLVTILLCYLSSLFFIGKPGKDTCLVRQMAFGILFSVSISCVLAKTVIVVLAFMVTKPGNWLRTFLGKDVANTIVLSCSLIQVGICIAWVSTSPPASHVDMHSQYGQIIVECDEGSVTMFYCVLGYMGFLATISFMVAFQARKLPDTFNEAKFITFSMLVFCSVWISFLPAYLSTKGKHIVTVEIFAILASNTGLLACIFSPKCYILVLKTDLNSRKLMIQKKS</sequence>
<comment type="similarity">
    <text evidence="2">Belongs to the G-protein coupled receptor 3 family.</text>
</comment>
<dbReference type="InterPro" id="IPR038550">
    <property type="entry name" value="GPCR_3_9-Cys_sf"/>
</dbReference>
<evidence type="ECO:0000256" key="2">
    <source>
        <dbReference type="ARBA" id="ARBA00007242"/>
    </source>
</evidence>
<dbReference type="Pfam" id="PF00003">
    <property type="entry name" value="7tm_3"/>
    <property type="match status" value="1"/>
</dbReference>
<dbReference type="FunFam" id="3.40.50.2300:FF:000024">
    <property type="entry name" value="Vomeronasal 2, receptor 73"/>
    <property type="match status" value="1"/>
</dbReference>
<dbReference type="Proteomes" id="UP001190640">
    <property type="component" value="Chromosome 12"/>
</dbReference>
<evidence type="ECO:0000256" key="1">
    <source>
        <dbReference type="ARBA" id="ARBA00004651"/>
    </source>
</evidence>
<evidence type="ECO:0000256" key="12">
    <source>
        <dbReference type="SAM" id="Phobius"/>
    </source>
</evidence>
<feature type="transmembrane region" description="Helical" evidence="12">
    <location>
        <begin position="721"/>
        <end position="744"/>
    </location>
</feature>
<feature type="domain" description="G-protein coupled receptors family 3 profile" evidence="13">
    <location>
        <begin position="562"/>
        <end position="826"/>
    </location>
</feature>
<evidence type="ECO:0000259" key="13">
    <source>
        <dbReference type="PROSITE" id="PS50259"/>
    </source>
</evidence>
<proteinExistence type="inferred from homology"/>
<keyword evidence="3" id="KW-1003">Cell membrane</keyword>
<dbReference type="GeneID" id="129339266"/>
<feature type="transmembrane region" description="Helical" evidence="12">
    <location>
        <begin position="597"/>
        <end position="620"/>
    </location>
</feature>
<protein>
    <submittedName>
        <fullName evidence="15">Vomeronasal type-2 receptor 26-like</fullName>
    </submittedName>
</protein>
<accession>A0AA97K4R1</accession>
<evidence type="ECO:0000313" key="15">
    <source>
        <dbReference type="RefSeq" id="XP_054849832.1"/>
    </source>
</evidence>
<keyword evidence="14" id="KW-1185">Reference proteome</keyword>
<evidence type="ECO:0000256" key="7">
    <source>
        <dbReference type="ARBA" id="ARBA00023040"/>
    </source>
</evidence>
<dbReference type="PROSITE" id="PS50259">
    <property type="entry name" value="G_PROTEIN_RECEP_F3_4"/>
    <property type="match status" value="1"/>
</dbReference>
<dbReference type="InterPro" id="IPR001828">
    <property type="entry name" value="ANF_lig-bd_rcpt"/>
</dbReference>
<evidence type="ECO:0000256" key="10">
    <source>
        <dbReference type="ARBA" id="ARBA00023180"/>
    </source>
</evidence>
<dbReference type="InterPro" id="IPR000337">
    <property type="entry name" value="GPCR_3"/>
</dbReference>
<dbReference type="GO" id="GO:0005886">
    <property type="term" value="C:plasma membrane"/>
    <property type="evidence" value="ECO:0007669"/>
    <property type="project" value="UniProtKB-SubCell"/>
</dbReference>
<dbReference type="Gene3D" id="3.40.50.2300">
    <property type="match status" value="2"/>
</dbReference>
<dbReference type="CDD" id="cd15283">
    <property type="entry name" value="7tmC_V2R_pheromone"/>
    <property type="match status" value="1"/>
</dbReference>
<feature type="transmembrane region" description="Helical" evidence="12">
    <location>
        <begin position="632"/>
        <end position="656"/>
    </location>
</feature>
<gene>
    <name evidence="15" type="primary">LOC129339266</name>
</gene>
<keyword evidence="9" id="KW-0675">Receptor</keyword>
<dbReference type="GO" id="GO:0004930">
    <property type="term" value="F:G protein-coupled receptor activity"/>
    <property type="evidence" value="ECO:0007669"/>
    <property type="project" value="UniProtKB-KW"/>
</dbReference>
<keyword evidence="5" id="KW-0732">Signal</keyword>
<dbReference type="PANTHER" id="PTHR24061">
    <property type="entry name" value="CALCIUM-SENSING RECEPTOR-RELATED"/>
    <property type="match status" value="1"/>
</dbReference>
<dbReference type="InterPro" id="IPR017978">
    <property type="entry name" value="GPCR_3_C"/>
</dbReference>
<dbReference type="FunFam" id="2.10.50.30:FF:000002">
    <property type="entry name" value="Vomeronasal 2 receptor, h1"/>
    <property type="match status" value="1"/>
</dbReference>
<evidence type="ECO:0000256" key="6">
    <source>
        <dbReference type="ARBA" id="ARBA00022989"/>
    </source>
</evidence>
<feature type="transmembrane region" description="Helical" evidence="12">
    <location>
        <begin position="788"/>
        <end position="812"/>
    </location>
</feature>
<keyword evidence="7" id="KW-0297">G-protein coupled receptor</keyword>
<keyword evidence="4 12" id="KW-0812">Transmembrane</keyword>
<dbReference type="KEGG" id="emc:129339266"/>
<keyword evidence="11" id="KW-0807">Transducer</keyword>
<reference evidence="15" key="1">
    <citation type="submission" date="2025-08" db="UniProtKB">
        <authorList>
            <consortium name="RefSeq"/>
        </authorList>
    </citation>
    <scope>IDENTIFICATION</scope>
    <source>
        <tissue evidence="15">Blood</tissue>
    </source>
</reference>
<dbReference type="InterPro" id="IPR004073">
    <property type="entry name" value="GPCR_3_vmron_rcpt_2"/>
</dbReference>
<feature type="transmembrane region" description="Helical" evidence="12">
    <location>
        <begin position="562"/>
        <end position="585"/>
    </location>
</feature>
<dbReference type="SUPFAM" id="SSF53822">
    <property type="entry name" value="Periplasmic binding protein-like I"/>
    <property type="match status" value="1"/>
</dbReference>
<evidence type="ECO:0000256" key="3">
    <source>
        <dbReference type="ARBA" id="ARBA00022475"/>
    </source>
</evidence>
<organism evidence="14 15">
    <name type="scientific">Eublepharis macularius</name>
    <name type="common">Leopard gecko</name>
    <name type="synonym">Cyrtodactylus macularius</name>
    <dbReference type="NCBI Taxonomy" id="481883"/>
    <lineage>
        <taxon>Eukaryota</taxon>
        <taxon>Metazoa</taxon>
        <taxon>Chordata</taxon>
        <taxon>Craniata</taxon>
        <taxon>Vertebrata</taxon>
        <taxon>Euteleostomi</taxon>
        <taxon>Lepidosauria</taxon>
        <taxon>Squamata</taxon>
        <taxon>Bifurcata</taxon>
        <taxon>Gekkota</taxon>
        <taxon>Eublepharidae</taxon>
        <taxon>Eublepharinae</taxon>
        <taxon>Eublepharis</taxon>
    </lineage>
</organism>
<keyword evidence="8 12" id="KW-0472">Membrane</keyword>
<evidence type="ECO:0000256" key="5">
    <source>
        <dbReference type="ARBA" id="ARBA00022729"/>
    </source>
</evidence>
<evidence type="ECO:0000256" key="9">
    <source>
        <dbReference type="ARBA" id="ARBA00023170"/>
    </source>
</evidence>
<dbReference type="RefSeq" id="XP_054849832.1">
    <property type="nucleotide sequence ID" value="XM_054993857.1"/>
</dbReference>
<dbReference type="PROSITE" id="PS00981">
    <property type="entry name" value="G_PROTEIN_RECEP_F3_3"/>
    <property type="match status" value="1"/>
</dbReference>
<name>A0AA97K4R1_EUBMA</name>
<dbReference type="InterPro" id="IPR011500">
    <property type="entry name" value="GPCR_3_9-Cys_dom"/>
</dbReference>